<keyword evidence="9 13" id="KW-0830">Ubiquinone</keyword>
<dbReference type="AlphaFoldDB" id="A0A3G2KNF1"/>
<evidence type="ECO:0000256" key="2">
    <source>
        <dbReference type="ARBA" id="ARBA00004448"/>
    </source>
</evidence>
<feature type="transmembrane region" description="Helical" evidence="14">
    <location>
        <begin position="147"/>
        <end position="165"/>
    </location>
</feature>
<keyword evidence="7" id="KW-0999">Mitochondrion inner membrane</keyword>
<sequence length="318" mass="37152">MMMQDLYNMIMGILILLIGVLIGVAFLTLLERKVLGYIQIRKGPNKMGMLGILQPFCDAIKLFSKEQVYLNYSNYFSFYFSPIVSFMLSLMIWMLIPYYFNMINFNLGMLFFLCCMSIGVYTLLIAGWSSNSNYSLLGGLRAVAQTISYEVSLSLILMSSIILIMDFNMIKFMEYQYLIWLMMMMLPLSMCFLSSLMAETNRTPFDFAEGESELVSGFNIEYSSGGFALIFLAEYSSILFMSLLFIIVYMGGYTLNLMFYLKLVFLSFFFVWVRGTLPRYRYDKLMYLCWKSYLPLSLNYLLFFMGLKMILMYKMYLV</sequence>
<dbReference type="GO" id="GO:0009060">
    <property type="term" value="P:aerobic respiration"/>
    <property type="evidence" value="ECO:0007669"/>
    <property type="project" value="TreeGrafter"/>
</dbReference>
<evidence type="ECO:0000256" key="8">
    <source>
        <dbReference type="ARBA" id="ARBA00022989"/>
    </source>
</evidence>
<dbReference type="Pfam" id="PF00146">
    <property type="entry name" value="NADHdh"/>
    <property type="match status" value="1"/>
</dbReference>
<dbReference type="GO" id="GO:0008137">
    <property type="term" value="F:NADH dehydrogenase (ubiquinone) activity"/>
    <property type="evidence" value="ECO:0007669"/>
    <property type="project" value="UniProtKB-EC"/>
</dbReference>
<evidence type="ECO:0000256" key="10">
    <source>
        <dbReference type="ARBA" id="ARBA00023128"/>
    </source>
</evidence>
<dbReference type="PROSITE" id="PS00667">
    <property type="entry name" value="COMPLEX1_ND1_1"/>
    <property type="match status" value="1"/>
</dbReference>
<keyword evidence="10 13" id="KW-0496">Mitochondrion</keyword>
<evidence type="ECO:0000256" key="7">
    <source>
        <dbReference type="ARBA" id="ARBA00022792"/>
    </source>
</evidence>
<keyword evidence="11 14" id="KW-0472">Membrane</keyword>
<evidence type="ECO:0000256" key="14">
    <source>
        <dbReference type="SAM" id="Phobius"/>
    </source>
</evidence>
<evidence type="ECO:0000256" key="11">
    <source>
        <dbReference type="ARBA" id="ARBA00023136"/>
    </source>
</evidence>
<evidence type="ECO:0000256" key="6">
    <source>
        <dbReference type="ARBA" id="ARBA00022692"/>
    </source>
</evidence>
<reference evidence="15" key="1">
    <citation type="journal article" date="2018" name="Mol. Phylogenet. Evol.">
        <title>Unravelling relationships among the shared stripes of sailors: Mitogenomic phylogeny of Limenitidini butterflies (Lepidoptera, Nymphalidae, Limenitidinae), focusing on the genera Athyma and Limenitis.</title>
        <authorList>
            <person name="Wu L.W."/>
            <person name="Chiba H."/>
            <person name="Lees D.C."/>
            <person name="Ohshima Y."/>
            <person name="Jeng M.L."/>
        </authorList>
    </citation>
    <scope>NUCLEOTIDE SEQUENCE</scope>
</reference>
<name>A0A3G2KNF1_9NEOP</name>
<keyword evidence="6 12" id="KW-0812">Transmembrane</keyword>
<dbReference type="PROSITE" id="PS00668">
    <property type="entry name" value="COMPLEX1_ND1_2"/>
    <property type="match status" value="1"/>
</dbReference>
<comment type="similarity">
    <text evidence="3 12">Belongs to the complex I subunit 1 family.</text>
</comment>
<reference evidence="15" key="2">
    <citation type="submission" date="2018-01" db="EMBL/GenBank/DDBJ databases">
        <authorList>
            <person name="Wu L.-W."/>
        </authorList>
    </citation>
    <scope>NUCLEOTIDE SEQUENCE</scope>
</reference>
<dbReference type="GO" id="GO:0005743">
    <property type="term" value="C:mitochondrial inner membrane"/>
    <property type="evidence" value="ECO:0007669"/>
    <property type="project" value="UniProtKB-SubCell"/>
</dbReference>
<feature type="transmembrane region" description="Helical" evidence="14">
    <location>
        <begin position="76"/>
        <end position="100"/>
    </location>
</feature>
<organism evidence="15">
    <name type="scientific">Athyma recurva</name>
    <dbReference type="NCBI Taxonomy" id="1526553"/>
    <lineage>
        <taxon>Eukaryota</taxon>
        <taxon>Metazoa</taxon>
        <taxon>Ecdysozoa</taxon>
        <taxon>Arthropoda</taxon>
        <taxon>Hexapoda</taxon>
        <taxon>Insecta</taxon>
        <taxon>Pterygota</taxon>
        <taxon>Neoptera</taxon>
        <taxon>Endopterygota</taxon>
        <taxon>Lepidoptera</taxon>
        <taxon>Glossata</taxon>
        <taxon>Ditrysia</taxon>
        <taxon>Papilionoidea</taxon>
        <taxon>Nymphalidae</taxon>
        <taxon>Limenitidinae</taxon>
        <taxon>Limenitidini</taxon>
        <taxon>Athyma</taxon>
    </lineage>
</organism>
<dbReference type="GO" id="GO:0003954">
    <property type="term" value="F:NADH dehydrogenase activity"/>
    <property type="evidence" value="ECO:0007669"/>
    <property type="project" value="TreeGrafter"/>
</dbReference>
<accession>A0A3G2KNF1</accession>
<feature type="transmembrane region" description="Helical" evidence="14">
    <location>
        <begin position="227"/>
        <end position="250"/>
    </location>
</feature>
<dbReference type="PANTHER" id="PTHR11432:SF3">
    <property type="entry name" value="NADH-UBIQUINONE OXIDOREDUCTASE CHAIN 1"/>
    <property type="match status" value="1"/>
</dbReference>
<comment type="subcellular location">
    <subcellularLocation>
        <location evidence="2 12">Mitochondrion inner membrane</location>
        <topology evidence="2 12">Multi-pass membrane protein</topology>
    </subcellularLocation>
</comment>
<feature type="transmembrane region" description="Helical" evidence="14">
    <location>
        <begin position="257"/>
        <end position="273"/>
    </location>
</feature>
<evidence type="ECO:0000256" key="4">
    <source>
        <dbReference type="ARBA" id="ARBA00021009"/>
    </source>
</evidence>
<evidence type="ECO:0000313" key="15">
    <source>
        <dbReference type="EMBL" id="AYN60729.1"/>
    </source>
</evidence>
<dbReference type="InterPro" id="IPR001694">
    <property type="entry name" value="NADH_UbQ_OxRdtase_su1/FPO"/>
</dbReference>
<evidence type="ECO:0000256" key="9">
    <source>
        <dbReference type="ARBA" id="ARBA00023075"/>
    </source>
</evidence>
<evidence type="ECO:0000256" key="3">
    <source>
        <dbReference type="ARBA" id="ARBA00010535"/>
    </source>
</evidence>
<dbReference type="EMBL" id="MG747627">
    <property type="protein sequence ID" value="AYN60729.1"/>
    <property type="molecule type" value="Genomic_DNA"/>
</dbReference>
<evidence type="ECO:0000256" key="13">
    <source>
        <dbReference type="RuleBase" id="RU000473"/>
    </source>
</evidence>
<evidence type="ECO:0000256" key="1">
    <source>
        <dbReference type="ARBA" id="ARBA00003257"/>
    </source>
</evidence>
<feature type="transmembrane region" description="Helical" evidence="14">
    <location>
        <begin position="293"/>
        <end position="313"/>
    </location>
</feature>
<feature type="transmembrane region" description="Helical" evidence="14">
    <location>
        <begin position="6"/>
        <end position="27"/>
    </location>
</feature>
<comment type="function">
    <text evidence="1">Core subunit of the mitochondrial membrane respiratory chain NADH dehydrogenase (Complex I) that is believed to belong to the minimal assembly required for catalysis. Complex I functions in the transfer of electrons from NADH to the respiratory chain. The immediate electron acceptor for the enzyme is believed to be ubiquinone.</text>
</comment>
<keyword evidence="12" id="KW-0520">NAD</keyword>
<geneLocation type="mitochondrion" evidence="15"/>
<dbReference type="InterPro" id="IPR018086">
    <property type="entry name" value="NADH_UbQ_OxRdtase_su1_CS"/>
</dbReference>
<feature type="transmembrane region" description="Helical" evidence="14">
    <location>
        <begin position="177"/>
        <end position="198"/>
    </location>
</feature>
<proteinExistence type="inferred from homology"/>
<dbReference type="HAMAP" id="MF_01350">
    <property type="entry name" value="NDH1_NuoH"/>
    <property type="match status" value="1"/>
</dbReference>
<keyword evidence="8 14" id="KW-1133">Transmembrane helix</keyword>
<comment type="catalytic activity">
    <reaction evidence="13">
        <text>a ubiquinone + NADH + 5 H(+)(in) = a ubiquinol + NAD(+) + 4 H(+)(out)</text>
        <dbReference type="Rhea" id="RHEA:29091"/>
        <dbReference type="Rhea" id="RHEA-COMP:9565"/>
        <dbReference type="Rhea" id="RHEA-COMP:9566"/>
        <dbReference type="ChEBI" id="CHEBI:15378"/>
        <dbReference type="ChEBI" id="CHEBI:16389"/>
        <dbReference type="ChEBI" id="CHEBI:17976"/>
        <dbReference type="ChEBI" id="CHEBI:57540"/>
        <dbReference type="ChEBI" id="CHEBI:57945"/>
        <dbReference type="EC" id="7.1.1.2"/>
    </reaction>
</comment>
<evidence type="ECO:0000256" key="5">
    <source>
        <dbReference type="ARBA" id="ARBA00022448"/>
    </source>
</evidence>
<feature type="transmembrane region" description="Helical" evidence="14">
    <location>
        <begin position="107"/>
        <end position="127"/>
    </location>
</feature>
<gene>
    <name evidence="15" type="primary">nad1</name>
</gene>
<evidence type="ECO:0000256" key="12">
    <source>
        <dbReference type="RuleBase" id="RU000471"/>
    </source>
</evidence>
<protein>
    <recommendedName>
        <fullName evidence="4 13">NADH-ubiquinone oxidoreductase chain 1</fullName>
        <ecNumber evidence="13">7.1.1.2</ecNumber>
    </recommendedName>
</protein>
<keyword evidence="5" id="KW-0813">Transport</keyword>
<dbReference type="PANTHER" id="PTHR11432">
    <property type="entry name" value="NADH DEHYDROGENASE SUBUNIT 1"/>
    <property type="match status" value="1"/>
</dbReference>
<dbReference type="EC" id="7.1.1.2" evidence="13"/>